<feature type="region of interest" description="Disordered" evidence="1">
    <location>
        <begin position="73"/>
        <end position="131"/>
    </location>
</feature>
<reference evidence="2 3" key="1">
    <citation type="journal article" date="2014" name="Am. J. Bot.">
        <title>Genome assembly and annotation for red clover (Trifolium pratense; Fabaceae).</title>
        <authorList>
            <person name="Istvanek J."/>
            <person name="Jaros M."/>
            <person name="Krenek A."/>
            <person name="Repkova J."/>
        </authorList>
    </citation>
    <scope>NUCLEOTIDE SEQUENCE [LARGE SCALE GENOMIC DNA]</scope>
    <source>
        <strain evidence="3">cv. Tatra</strain>
        <tissue evidence="2">Young leaves</tissue>
    </source>
</reference>
<comment type="caution">
    <text evidence="2">The sequence shown here is derived from an EMBL/GenBank/DDBJ whole genome shotgun (WGS) entry which is preliminary data.</text>
</comment>
<feature type="compositionally biased region" description="Basic and acidic residues" evidence="1">
    <location>
        <begin position="83"/>
        <end position="102"/>
    </location>
</feature>
<dbReference type="ExpressionAtlas" id="A0A2K3KVL4">
    <property type="expression patterns" value="baseline"/>
</dbReference>
<evidence type="ECO:0000313" key="3">
    <source>
        <dbReference type="Proteomes" id="UP000236291"/>
    </source>
</evidence>
<sequence length="131" mass="14765">MPLPLSMSEVGPMIQPAAVLDARTVLRGTQEIQQLLIQWDQYTAAEATWEDVDTLRSKFPTFNLEDKVAFKGDGIVMSPNNDKSMEVRESNMRGPQDTHEQEFVESGPGLIGPRRGMRMRKTSTRLEGFSH</sequence>
<name>A0A2K3KVL4_TRIPR</name>
<evidence type="ECO:0000313" key="2">
    <source>
        <dbReference type="EMBL" id="PNX70339.1"/>
    </source>
</evidence>
<gene>
    <name evidence="2" type="ORF">L195_g057294</name>
</gene>
<dbReference type="SUPFAM" id="SSF54160">
    <property type="entry name" value="Chromo domain-like"/>
    <property type="match status" value="1"/>
</dbReference>
<dbReference type="EMBL" id="ASHM01112715">
    <property type="protein sequence ID" value="PNX70339.1"/>
    <property type="molecule type" value="Genomic_DNA"/>
</dbReference>
<reference evidence="2 3" key="2">
    <citation type="journal article" date="2017" name="Front. Plant Sci.">
        <title>Gene Classification and Mining of Molecular Markers Useful in Red Clover (Trifolium pratense) Breeding.</title>
        <authorList>
            <person name="Istvanek J."/>
            <person name="Dluhosova J."/>
            <person name="Dluhos P."/>
            <person name="Patkova L."/>
            <person name="Nedelnik J."/>
            <person name="Repkova J."/>
        </authorList>
    </citation>
    <scope>NUCLEOTIDE SEQUENCE [LARGE SCALE GENOMIC DNA]</scope>
    <source>
        <strain evidence="3">cv. Tatra</strain>
        <tissue evidence="2">Young leaves</tissue>
    </source>
</reference>
<dbReference type="InterPro" id="IPR016197">
    <property type="entry name" value="Chromo-like_dom_sf"/>
</dbReference>
<dbReference type="Proteomes" id="UP000236291">
    <property type="component" value="Unassembled WGS sequence"/>
</dbReference>
<evidence type="ECO:0000256" key="1">
    <source>
        <dbReference type="SAM" id="MobiDB-lite"/>
    </source>
</evidence>
<evidence type="ECO:0008006" key="4">
    <source>
        <dbReference type="Google" id="ProtNLM"/>
    </source>
</evidence>
<dbReference type="AlphaFoldDB" id="A0A2K3KVL4"/>
<accession>A0A2K3KVL4</accession>
<organism evidence="2 3">
    <name type="scientific">Trifolium pratense</name>
    <name type="common">Red clover</name>
    <dbReference type="NCBI Taxonomy" id="57577"/>
    <lineage>
        <taxon>Eukaryota</taxon>
        <taxon>Viridiplantae</taxon>
        <taxon>Streptophyta</taxon>
        <taxon>Embryophyta</taxon>
        <taxon>Tracheophyta</taxon>
        <taxon>Spermatophyta</taxon>
        <taxon>Magnoliopsida</taxon>
        <taxon>eudicotyledons</taxon>
        <taxon>Gunneridae</taxon>
        <taxon>Pentapetalae</taxon>
        <taxon>rosids</taxon>
        <taxon>fabids</taxon>
        <taxon>Fabales</taxon>
        <taxon>Fabaceae</taxon>
        <taxon>Papilionoideae</taxon>
        <taxon>50 kb inversion clade</taxon>
        <taxon>NPAAA clade</taxon>
        <taxon>Hologalegina</taxon>
        <taxon>IRL clade</taxon>
        <taxon>Trifolieae</taxon>
        <taxon>Trifolium</taxon>
    </lineage>
</organism>
<proteinExistence type="predicted"/>
<protein>
    <recommendedName>
        <fullName evidence="4">Chromo domain-containing protein</fullName>
    </recommendedName>
</protein>